<dbReference type="PANTHER" id="PTHR33744:SF1">
    <property type="entry name" value="DNA-BINDING TRANSCRIPTIONAL ACTIVATOR ADER"/>
    <property type="match status" value="1"/>
</dbReference>
<dbReference type="InterPro" id="IPR025736">
    <property type="entry name" value="PucR_C-HTH_dom"/>
</dbReference>
<dbReference type="RefSeq" id="WP_249592418.1">
    <property type="nucleotide sequence ID" value="NZ_BAAAQL010000041.1"/>
</dbReference>
<evidence type="ECO:0000313" key="2">
    <source>
        <dbReference type="EMBL" id="UQT61086.1"/>
    </source>
</evidence>
<evidence type="ECO:0000259" key="1">
    <source>
        <dbReference type="Pfam" id="PF13556"/>
    </source>
</evidence>
<gene>
    <name evidence="2" type="ORF">M4V62_41790</name>
</gene>
<dbReference type="SUPFAM" id="SSF88659">
    <property type="entry name" value="Sigma3 and sigma4 domains of RNA polymerase sigma factors"/>
    <property type="match status" value="1"/>
</dbReference>
<feature type="domain" description="PucR C-terminal helix-turn-helix" evidence="1">
    <location>
        <begin position="439"/>
        <end position="481"/>
    </location>
</feature>
<feature type="domain" description="PucR C-terminal helix-turn-helix" evidence="1">
    <location>
        <begin position="349"/>
        <end position="394"/>
    </location>
</feature>
<dbReference type="PANTHER" id="PTHR33744">
    <property type="entry name" value="CARBOHYDRATE DIACID REGULATOR"/>
    <property type="match status" value="1"/>
</dbReference>
<protein>
    <submittedName>
        <fullName evidence="2">Helix-turn-helix domain-containing protein</fullName>
    </submittedName>
</protein>
<keyword evidence="3" id="KW-1185">Reference proteome</keyword>
<accession>A0ABY4Q7G9</accession>
<sequence>MRDNGEQLLEAQLGGLLREVRRQASCEAGPDVCRMLDWLHRQTGVHAAVVAQDAGTVEASTAAFPQEVLSELAGLLARLCGGQLAAAATQTQGLHVRCEALGPHGPRPVLVVAAGSQPTAQTVALTSHTGSVLALLRRAEAGQETRRVYDDKARQLRFAVLHGLLAGGPLLARRMTTGVVPPLLDADRLRIHLLRCPSADRDRIAQAHQDPSGYHGSALIVHCPVFKEHLICLIAEDDETNRARDGVSHGPAPGLAETLRRLVRDNPRYALGISGVQPLHATAEAYSQAAHALAGARTTAGRVAFHQGQTSLAGLLPVQPALAWARAFLRPLDAAPKTSADITRLATSMPRSGVARLLGLSRNTVTAHLRRAQQALGQDLADVRCRAAVHLALALVGSGSGPEPDGHHVPPALEELLSTEPAAAWAQTVLRPLQPRHRRTLQAWIDANADAQQTAHRMGISRNTVRAHLRTAEAALGLDLLTTGTGTHHVVHALHIAAGRATQAI</sequence>
<evidence type="ECO:0000313" key="3">
    <source>
        <dbReference type="Proteomes" id="UP000829992"/>
    </source>
</evidence>
<dbReference type="EMBL" id="CP097289">
    <property type="protein sequence ID" value="UQT61086.1"/>
    <property type="molecule type" value="Genomic_DNA"/>
</dbReference>
<proteinExistence type="predicted"/>
<reference evidence="2 3" key="1">
    <citation type="submission" date="2022-05" db="EMBL/GenBank/DDBJ databases">
        <authorList>
            <person name="Zhou X."/>
            <person name="Li K."/>
            <person name="Man Y."/>
        </authorList>
    </citation>
    <scope>NUCLEOTIDE SEQUENCE [LARGE SCALE GENOMIC DNA]</scope>
    <source>
        <strain evidence="2 3">MS405</strain>
    </source>
</reference>
<dbReference type="InterPro" id="IPR051448">
    <property type="entry name" value="CdaR-like_regulators"/>
</dbReference>
<name>A0ABY4Q7G9_9ACTN</name>
<dbReference type="InterPro" id="IPR013324">
    <property type="entry name" value="RNA_pol_sigma_r3/r4-like"/>
</dbReference>
<dbReference type="Proteomes" id="UP000829992">
    <property type="component" value="Chromosome"/>
</dbReference>
<organism evidence="2 3">
    <name type="scientific">Streptomyces durmitorensis</name>
    <dbReference type="NCBI Taxonomy" id="319947"/>
    <lineage>
        <taxon>Bacteria</taxon>
        <taxon>Bacillati</taxon>
        <taxon>Actinomycetota</taxon>
        <taxon>Actinomycetes</taxon>
        <taxon>Kitasatosporales</taxon>
        <taxon>Streptomycetaceae</taxon>
        <taxon>Streptomyces</taxon>
    </lineage>
</organism>
<dbReference type="Pfam" id="PF13556">
    <property type="entry name" value="HTH_30"/>
    <property type="match status" value="2"/>
</dbReference>
<dbReference type="Gene3D" id="1.10.10.2840">
    <property type="entry name" value="PucR C-terminal helix-turn-helix domain"/>
    <property type="match status" value="2"/>
</dbReference>
<dbReference type="InterPro" id="IPR042070">
    <property type="entry name" value="PucR_C-HTH_sf"/>
</dbReference>